<dbReference type="SUPFAM" id="SSF52540">
    <property type="entry name" value="P-loop containing nucleoside triphosphate hydrolases"/>
    <property type="match status" value="1"/>
</dbReference>
<keyword evidence="14" id="KW-0479">Metal-binding</keyword>
<dbReference type="GO" id="GO:0015031">
    <property type="term" value="P:protein transport"/>
    <property type="evidence" value="ECO:0007669"/>
    <property type="project" value="UniProtKB-KW"/>
</dbReference>
<dbReference type="Gene3D" id="3.40.50.300">
    <property type="entry name" value="P-loop containing nucleotide triphosphate hydrolases"/>
    <property type="match status" value="1"/>
</dbReference>
<evidence type="ECO:0000256" key="10">
    <source>
        <dbReference type="ARBA" id="ARBA00023288"/>
    </source>
</evidence>
<dbReference type="InterPro" id="IPR006689">
    <property type="entry name" value="Small_GTPase_ARF/SAR"/>
</dbReference>
<protein>
    <recommendedName>
        <fullName evidence="12">ADP-ribosylation factor</fullName>
    </recommendedName>
</protein>
<dbReference type="OrthoDB" id="2011769at2759"/>
<feature type="binding site" evidence="14">
    <location>
        <position position="34"/>
    </location>
    <ligand>
        <name>Mg(2+)</name>
        <dbReference type="ChEBI" id="CHEBI:18420"/>
    </ligand>
</feature>
<dbReference type="InterPro" id="IPR027417">
    <property type="entry name" value="P-loop_NTPase"/>
</dbReference>
<dbReference type="SMART" id="SM00177">
    <property type="entry name" value="ARF"/>
    <property type="match status" value="1"/>
</dbReference>
<evidence type="ECO:0000256" key="8">
    <source>
        <dbReference type="ARBA" id="ARBA00023034"/>
    </source>
</evidence>
<dbReference type="Proteomes" id="UP000294933">
    <property type="component" value="Unassembled WGS sequence"/>
</dbReference>
<dbReference type="GO" id="GO:0046872">
    <property type="term" value="F:metal ion binding"/>
    <property type="evidence" value="ECO:0007669"/>
    <property type="project" value="UniProtKB-KW"/>
</dbReference>
<accession>A0A4Y7Q608</accession>
<evidence type="ECO:0000313" key="16">
    <source>
        <dbReference type="Proteomes" id="UP000294933"/>
    </source>
</evidence>
<feature type="non-terminal residue" evidence="15">
    <location>
        <position position="191"/>
    </location>
</feature>
<dbReference type="SMART" id="SM00178">
    <property type="entry name" value="SAR"/>
    <property type="match status" value="1"/>
</dbReference>
<keyword evidence="5 13" id="KW-0547">Nucleotide-binding</keyword>
<dbReference type="VEuPathDB" id="FungiDB:BD410DRAFT_722006"/>
<evidence type="ECO:0000256" key="14">
    <source>
        <dbReference type="PIRSR" id="PIRSR606689-2"/>
    </source>
</evidence>
<dbReference type="Pfam" id="PF00025">
    <property type="entry name" value="Arf"/>
    <property type="match status" value="1"/>
</dbReference>
<feature type="binding site" evidence="13">
    <location>
        <begin position="137"/>
        <end position="140"/>
    </location>
    <ligand>
        <name>GTP</name>
        <dbReference type="ChEBI" id="CHEBI:37565"/>
    </ligand>
</feature>
<dbReference type="InterPro" id="IPR024156">
    <property type="entry name" value="Small_GTPase_ARF"/>
</dbReference>
<keyword evidence="14" id="KW-0460">Magnesium</keyword>
<evidence type="ECO:0000256" key="1">
    <source>
        <dbReference type="ARBA" id="ARBA00004555"/>
    </source>
</evidence>
<reference evidence="15 16" key="1">
    <citation type="submission" date="2018-06" db="EMBL/GenBank/DDBJ databases">
        <title>A transcriptomic atlas of mushroom development highlights an independent origin of complex multicellularity.</title>
        <authorList>
            <consortium name="DOE Joint Genome Institute"/>
            <person name="Krizsan K."/>
            <person name="Almasi E."/>
            <person name="Merenyi Z."/>
            <person name="Sahu N."/>
            <person name="Viragh M."/>
            <person name="Koszo T."/>
            <person name="Mondo S."/>
            <person name="Kiss B."/>
            <person name="Balint B."/>
            <person name="Kues U."/>
            <person name="Barry K."/>
            <person name="Hegedus J.C."/>
            <person name="Henrissat B."/>
            <person name="Johnson J."/>
            <person name="Lipzen A."/>
            <person name="Ohm R."/>
            <person name="Nagy I."/>
            <person name="Pangilinan J."/>
            <person name="Yan J."/>
            <person name="Xiong Y."/>
            <person name="Grigoriev I.V."/>
            <person name="Hibbett D.S."/>
            <person name="Nagy L.G."/>
        </authorList>
    </citation>
    <scope>NUCLEOTIDE SEQUENCE [LARGE SCALE GENOMIC DNA]</scope>
    <source>
        <strain evidence="15 16">SZMC22713</strain>
    </source>
</reference>
<evidence type="ECO:0000256" key="9">
    <source>
        <dbReference type="ARBA" id="ARBA00023134"/>
    </source>
</evidence>
<dbReference type="EMBL" id="ML170172">
    <property type="protein sequence ID" value="TDL23004.1"/>
    <property type="molecule type" value="Genomic_DNA"/>
</dbReference>
<evidence type="ECO:0000256" key="4">
    <source>
        <dbReference type="ARBA" id="ARBA00022707"/>
    </source>
</evidence>
<dbReference type="GO" id="GO:0005794">
    <property type="term" value="C:Golgi apparatus"/>
    <property type="evidence" value="ECO:0007669"/>
    <property type="project" value="UniProtKB-SubCell"/>
</dbReference>
<dbReference type="AlphaFoldDB" id="A0A4Y7Q608"/>
<keyword evidence="6" id="KW-0931">ER-Golgi transport</keyword>
<evidence type="ECO:0000256" key="7">
    <source>
        <dbReference type="ARBA" id="ARBA00022927"/>
    </source>
</evidence>
<dbReference type="STRING" id="50990.A0A4Y7Q608"/>
<organism evidence="15 16">
    <name type="scientific">Rickenella mellea</name>
    <dbReference type="NCBI Taxonomy" id="50990"/>
    <lineage>
        <taxon>Eukaryota</taxon>
        <taxon>Fungi</taxon>
        <taxon>Dikarya</taxon>
        <taxon>Basidiomycota</taxon>
        <taxon>Agaricomycotina</taxon>
        <taxon>Agaricomycetes</taxon>
        <taxon>Hymenochaetales</taxon>
        <taxon>Rickenellaceae</taxon>
        <taxon>Rickenella</taxon>
    </lineage>
</organism>
<evidence type="ECO:0000256" key="3">
    <source>
        <dbReference type="ARBA" id="ARBA00022448"/>
    </source>
</evidence>
<keyword evidence="16" id="KW-1185">Reference proteome</keyword>
<evidence type="ECO:0000256" key="2">
    <source>
        <dbReference type="ARBA" id="ARBA00010290"/>
    </source>
</evidence>
<keyword evidence="10" id="KW-0449">Lipoprotein</keyword>
<dbReference type="FunFam" id="3.40.50.300:FF:003500">
    <property type="entry name" value="ADP-ribosylation factor 1"/>
    <property type="match status" value="1"/>
</dbReference>
<evidence type="ECO:0000256" key="13">
    <source>
        <dbReference type="PIRSR" id="PIRSR606689-1"/>
    </source>
</evidence>
<keyword evidence="7" id="KW-0653">Protein transport</keyword>
<keyword evidence="9 13" id="KW-0342">GTP-binding</keyword>
<keyword evidence="3" id="KW-0813">Transport</keyword>
<evidence type="ECO:0000256" key="11">
    <source>
        <dbReference type="ARBA" id="ARBA00053326"/>
    </source>
</evidence>
<comment type="subcellular location">
    <subcellularLocation>
        <location evidence="1">Golgi apparatus</location>
    </subcellularLocation>
</comment>
<sequence length="191" mass="21621">MANVISNVFGRVWPKKDKEPQRALVSGLYYAGKTTFLYQLKLGEVITTIPTIGFNVKSATIYAGSRSRPPIKVDCWDFGRADKIRPLMKHYTSAMDMVIWIVDCNDRERLQQSVFELDLMANQMDVPEDAPILILANKQDMTNVLSVQDVLLAVKDACKWRLWNVFPTSCLRPLDESGIPPALDWLSSALE</sequence>
<proteinExistence type="inferred from homology"/>
<gene>
    <name evidence="15" type="ORF">BD410DRAFT_722006</name>
</gene>
<comment type="similarity">
    <text evidence="2">Belongs to the small GTPase superfamily. Arf family.</text>
</comment>
<dbReference type="GO" id="GO:0003924">
    <property type="term" value="F:GTPase activity"/>
    <property type="evidence" value="ECO:0007669"/>
    <property type="project" value="InterPro"/>
</dbReference>
<name>A0A4Y7Q608_9AGAM</name>
<keyword evidence="4" id="KW-0519">Myristate</keyword>
<evidence type="ECO:0000256" key="6">
    <source>
        <dbReference type="ARBA" id="ARBA00022892"/>
    </source>
</evidence>
<feature type="binding site" evidence="14">
    <location>
        <position position="51"/>
    </location>
    <ligand>
        <name>Mg(2+)</name>
        <dbReference type="ChEBI" id="CHEBI:18420"/>
    </ligand>
</feature>
<keyword evidence="8" id="KW-0333">Golgi apparatus</keyword>
<dbReference type="CDD" id="cd00878">
    <property type="entry name" value="Arf_Arl"/>
    <property type="match status" value="1"/>
</dbReference>
<dbReference type="GO" id="GO:0005525">
    <property type="term" value="F:GTP binding"/>
    <property type="evidence" value="ECO:0007669"/>
    <property type="project" value="UniProtKB-KW"/>
</dbReference>
<evidence type="ECO:0000313" key="15">
    <source>
        <dbReference type="EMBL" id="TDL23004.1"/>
    </source>
</evidence>
<comment type="function">
    <text evidence="11">GTP-binding protein involved in protein trafficking; may modulate vesicle budding and uncoating within the Golgi apparatus.</text>
</comment>
<evidence type="ECO:0000256" key="5">
    <source>
        <dbReference type="ARBA" id="ARBA00022741"/>
    </source>
</evidence>
<dbReference type="PROSITE" id="PS51417">
    <property type="entry name" value="ARF"/>
    <property type="match status" value="1"/>
</dbReference>
<evidence type="ECO:0000256" key="12">
    <source>
        <dbReference type="ARBA" id="ARBA00070396"/>
    </source>
</evidence>
<dbReference type="GO" id="GO:0016192">
    <property type="term" value="P:vesicle-mediated transport"/>
    <property type="evidence" value="ECO:0007669"/>
    <property type="project" value="UniProtKB-KW"/>
</dbReference>
<dbReference type="PANTHER" id="PTHR11711">
    <property type="entry name" value="ADP RIBOSYLATION FACTOR-RELATED"/>
    <property type="match status" value="1"/>
</dbReference>
<feature type="binding site" evidence="13">
    <location>
        <begin position="27"/>
        <end position="34"/>
    </location>
    <ligand>
        <name>GTP</name>
        <dbReference type="ChEBI" id="CHEBI:37565"/>
    </ligand>
</feature>